<dbReference type="GO" id="GO:0031267">
    <property type="term" value="F:small GTPase binding"/>
    <property type="evidence" value="ECO:0007669"/>
    <property type="project" value="InterPro"/>
</dbReference>
<dbReference type="PANTHER" id="PTHR15746">
    <property type="entry name" value="RAB11-RELATED"/>
    <property type="match status" value="1"/>
</dbReference>
<evidence type="ECO:0000259" key="7">
    <source>
        <dbReference type="PROSITE" id="PS50004"/>
    </source>
</evidence>
<evidence type="ECO:0000259" key="8">
    <source>
        <dbReference type="PROSITE" id="PS51511"/>
    </source>
</evidence>
<dbReference type="EMBL" id="EAAA01002717">
    <property type="status" value="NOT_ANNOTATED_CDS"/>
    <property type="molecule type" value="Genomic_DNA"/>
</dbReference>
<evidence type="ECO:0000256" key="1">
    <source>
        <dbReference type="ARBA" id="ARBA00004172"/>
    </source>
</evidence>
<gene>
    <name evidence="9" type="primary">LOC100178195</name>
</gene>
<feature type="compositionally biased region" description="Polar residues" evidence="6">
    <location>
        <begin position="331"/>
        <end position="348"/>
    </location>
</feature>
<dbReference type="Ensembl" id="ENSCINT00000015395.3">
    <property type="protein sequence ID" value="ENSCINP00000015395.3"/>
    <property type="gene ID" value="ENSCING00000007507.3"/>
</dbReference>
<dbReference type="PANTHER" id="PTHR15746:SF23">
    <property type="entry name" value="RAB11 INTERACTING PROTEIN, ISOFORM A"/>
    <property type="match status" value="1"/>
</dbReference>
<dbReference type="GeneID" id="100178195"/>
<dbReference type="STRING" id="7719.ENSCINP00000015395"/>
<evidence type="ECO:0000256" key="2">
    <source>
        <dbReference type="ARBA" id="ARBA00022448"/>
    </source>
</evidence>
<dbReference type="GO" id="GO:0045055">
    <property type="term" value="P:regulated exocytosis"/>
    <property type="evidence" value="ECO:0000318"/>
    <property type="project" value="GO_Central"/>
</dbReference>
<dbReference type="GeneTree" id="ENSGT00940000170786"/>
<dbReference type="FunCoup" id="F6X728">
    <property type="interactions" value="64"/>
</dbReference>
<comment type="subcellular location">
    <subcellularLocation>
        <location evidence="1">Recycling endosome</location>
    </subcellularLocation>
</comment>
<accession>A0A1W2WB83</accession>
<organism evidence="9 10">
    <name type="scientific">Ciona intestinalis</name>
    <name type="common">Transparent sea squirt</name>
    <name type="synonym">Ascidia intestinalis</name>
    <dbReference type="NCBI Taxonomy" id="7719"/>
    <lineage>
        <taxon>Eukaryota</taxon>
        <taxon>Metazoa</taxon>
        <taxon>Chordata</taxon>
        <taxon>Tunicata</taxon>
        <taxon>Ascidiacea</taxon>
        <taxon>Phlebobranchia</taxon>
        <taxon>Cionidae</taxon>
        <taxon>Ciona</taxon>
    </lineage>
</organism>
<dbReference type="InterPro" id="IPR037245">
    <property type="entry name" value="FIP-RBD_C_sf"/>
</dbReference>
<keyword evidence="10" id="KW-1185">Reference proteome</keyword>
<reference evidence="9" key="3">
    <citation type="submission" date="2025-08" db="UniProtKB">
        <authorList>
            <consortium name="Ensembl"/>
        </authorList>
    </citation>
    <scope>IDENTIFICATION</scope>
</reference>
<reference evidence="10" key="1">
    <citation type="journal article" date="2002" name="Science">
        <title>The draft genome of Ciona intestinalis: insights into chordate and vertebrate origins.</title>
        <authorList>
            <person name="Dehal P."/>
            <person name="Satou Y."/>
            <person name="Campbell R.K."/>
            <person name="Chapman J."/>
            <person name="Degnan B."/>
            <person name="De Tomaso A."/>
            <person name="Davidson B."/>
            <person name="Di Gregorio A."/>
            <person name="Gelpke M."/>
            <person name="Goodstein D.M."/>
            <person name="Harafuji N."/>
            <person name="Hastings K.E."/>
            <person name="Ho I."/>
            <person name="Hotta K."/>
            <person name="Huang W."/>
            <person name="Kawashima T."/>
            <person name="Lemaire P."/>
            <person name="Martinez D."/>
            <person name="Meinertzhagen I.A."/>
            <person name="Necula S."/>
            <person name="Nonaka M."/>
            <person name="Putnam N."/>
            <person name="Rash S."/>
            <person name="Saiga H."/>
            <person name="Satake M."/>
            <person name="Terry A."/>
            <person name="Yamada L."/>
            <person name="Wang H.G."/>
            <person name="Awazu S."/>
            <person name="Azumi K."/>
            <person name="Boore J."/>
            <person name="Branno M."/>
            <person name="Chin-Bow S."/>
            <person name="DeSantis R."/>
            <person name="Doyle S."/>
            <person name="Francino P."/>
            <person name="Keys D.N."/>
            <person name="Haga S."/>
            <person name="Hayashi H."/>
            <person name="Hino K."/>
            <person name="Imai K.S."/>
            <person name="Inaba K."/>
            <person name="Kano S."/>
            <person name="Kobayashi K."/>
            <person name="Kobayashi M."/>
            <person name="Lee B.I."/>
            <person name="Makabe K.W."/>
            <person name="Manohar C."/>
            <person name="Matassi G."/>
            <person name="Medina M."/>
            <person name="Mochizuki Y."/>
            <person name="Mount S."/>
            <person name="Morishita T."/>
            <person name="Miura S."/>
            <person name="Nakayama A."/>
            <person name="Nishizaka S."/>
            <person name="Nomoto H."/>
            <person name="Ohta F."/>
            <person name="Oishi K."/>
            <person name="Rigoutsos I."/>
            <person name="Sano M."/>
            <person name="Sasaki A."/>
            <person name="Sasakura Y."/>
            <person name="Shoguchi E."/>
            <person name="Shin-i T."/>
            <person name="Spagnuolo A."/>
            <person name="Stainier D."/>
            <person name="Suzuki M.M."/>
            <person name="Tassy O."/>
            <person name="Takatori N."/>
            <person name="Tokuoka M."/>
            <person name="Yagi K."/>
            <person name="Yoshizaki F."/>
            <person name="Wada S."/>
            <person name="Zhang C."/>
            <person name="Hyatt P.D."/>
            <person name="Larimer F."/>
            <person name="Detter C."/>
            <person name="Doggett N."/>
            <person name="Glavina T."/>
            <person name="Hawkins T."/>
            <person name="Richardson P."/>
            <person name="Lucas S."/>
            <person name="Kohara Y."/>
            <person name="Levine M."/>
            <person name="Satoh N."/>
            <person name="Rokhsar D.S."/>
        </authorList>
    </citation>
    <scope>NUCLEOTIDE SEQUENCE [LARGE SCALE GENOMIC DNA]</scope>
</reference>
<dbReference type="InterPro" id="IPR019018">
    <property type="entry name" value="Rab-bd_FIP-RBD"/>
</dbReference>
<evidence type="ECO:0000313" key="9">
    <source>
        <dbReference type="Ensembl" id="ENSCINP00000015395.3"/>
    </source>
</evidence>
<keyword evidence="2" id="KW-0813">Transport</keyword>
<dbReference type="SUPFAM" id="SSF144270">
    <property type="entry name" value="Eferin C-derminal domain-like"/>
    <property type="match status" value="1"/>
</dbReference>
<protein>
    <submittedName>
        <fullName evidence="9">Rab11 family-interacting protein 1</fullName>
    </submittedName>
</protein>
<evidence type="ECO:0000256" key="3">
    <source>
        <dbReference type="ARBA" id="ARBA00022553"/>
    </source>
</evidence>
<dbReference type="InterPro" id="IPR000008">
    <property type="entry name" value="C2_dom"/>
</dbReference>
<dbReference type="CDD" id="cd08682">
    <property type="entry name" value="C2_Rab11-FIP_classI"/>
    <property type="match status" value="1"/>
</dbReference>
<dbReference type="InterPro" id="IPR037789">
    <property type="entry name" value="FIP_classI"/>
</dbReference>
<feature type="region of interest" description="Disordered" evidence="6">
    <location>
        <begin position="325"/>
        <end position="357"/>
    </location>
</feature>
<feature type="compositionally biased region" description="Polar residues" evidence="6">
    <location>
        <begin position="213"/>
        <end position="223"/>
    </location>
</feature>
<proteinExistence type="predicted"/>
<dbReference type="SUPFAM" id="SSF49562">
    <property type="entry name" value="C2 domain (Calcium/lipid-binding domain, CaLB)"/>
    <property type="match status" value="1"/>
</dbReference>
<evidence type="ECO:0000256" key="4">
    <source>
        <dbReference type="ARBA" id="ARBA00022753"/>
    </source>
</evidence>
<evidence type="ECO:0000313" key="10">
    <source>
        <dbReference type="Proteomes" id="UP000008144"/>
    </source>
</evidence>
<dbReference type="PROSITE" id="PS51511">
    <property type="entry name" value="FIP_RBD"/>
    <property type="match status" value="1"/>
</dbReference>
<dbReference type="GO" id="GO:0015031">
    <property type="term" value="P:protein transport"/>
    <property type="evidence" value="ECO:0007669"/>
    <property type="project" value="UniProtKB-KW"/>
</dbReference>
<keyword evidence="3" id="KW-0597">Phosphoprotein</keyword>
<dbReference type="OrthoDB" id="8956628at2759"/>
<evidence type="ECO:0000256" key="6">
    <source>
        <dbReference type="SAM" id="MobiDB-lite"/>
    </source>
</evidence>
<dbReference type="OMA" id="QWNEDCE"/>
<dbReference type="PROSITE" id="PS50004">
    <property type="entry name" value="C2"/>
    <property type="match status" value="1"/>
</dbReference>
<dbReference type="InParanoid" id="F6X728"/>
<feature type="region of interest" description="Disordered" evidence="6">
    <location>
        <begin position="253"/>
        <end position="274"/>
    </location>
</feature>
<keyword evidence="4" id="KW-0967">Endosome</keyword>
<dbReference type="AlphaFoldDB" id="F6X728"/>
<evidence type="ECO:0000256" key="5">
    <source>
        <dbReference type="ARBA" id="ARBA00022927"/>
    </source>
</evidence>
<dbReference type="GO" id="GO:0055037">
    <property type="term" value="C:recycling endosome"/>
    <property type="evidence" value="ECO:0007669"/>
    <property type="project" value="UniProtKB-SubCell"/>
</dbReference>
<feature type="compositionally biased region" description="Polar residues" evidence="6">
    <location>
        <begin position="192"/>
        <end position="203"/>
    </location>
</feature>
<dbReference type="Gene3D" id="1.20.5.2440">
    <property type="match status" value="1"/>
</dbReference>
<dbReference type="Pfam" id="PF09457">
    <property type="entry name" value="RBD-FIP"/>
    <property type="match status" value="1"/>
</dbReference>
<dbReference type="Proteomes" id="UP000008144">
    <property type="component" value="Chromosome 8"/>
</dbReference>
<feature type="domain" description="C2" evidence="7">
    <location>
        <begin position="1"/>
        <end position="113"/>
    </location>
</feature>
<accession>F6X728</accession>
<feature type="region of interest" description="Disordered" evidence="6">
    <location>
        <begin position="163"/>
        <end position="232"/>
    </location>
</feature>
<dbReference type="Gene3D" id="2.60.40.150">
    <property type="entry name" value="C2 domain"/>
    <property type="match status" value="1"/>
</dbReference>
<feature type="domain" description="FIP-RBD" evidence="8">
    <location>
        <begin position="408"/>
        <end position="470"/>
    </location>
</feature>
<keyword evidence="5" id="KW-0653">Protein transport</keyword>
<dbReference type="SMART" id="SM00239">
    <property type="entry name" value="C2"/>
    <property type="match status" value="1"/>
</dbReference>
<dbReference type="InterPro" id="IPR035892">
    <property type="entry name" value="C2_domain_sf"/>
</dbReference>
<dbReference type="KEGG" id="cin:100178195"/>
<reference evidence="9" key="4">
    <citation type="submission" date="2025-09" db="UniProtKB">
        <authorList>
            <consortium name="Ensembl"/>
        </authorList>
    </citation>
    <scope>IDENTIFICATION</scope>
</reference>
<dbReference type="RefSeq" id="XP_002126049.1">
    <property type="nucleotide sequence ID" value="XM_002126013.4"/>
</dbReference>
<name>F6X728_CIOIN</name>
<dbReference type="HOGENOM" id="CLU_667214_0_0_1"/>
<reference evidence="9" key="2">
    <citation type="journal article" date="2008" name="Genome Biol.">
        <title>Improved genome assembly and evidence-based global gene model set for the chordate Ciona intestinalis: new insight into intron and operon populations.</title>
        <authorList>
            <person name="Satou Y."/>
            <person name="Mineta K."/>
            <person name="Ogasawara M."/>
            <person name="Sasakura Y."/>
            <person name="Shoguchi E."/>
            <person name="Ueno K."/>
            <person name="Yamada L."/>
            <person name="Matsumoto J."/>
            <person name="Wasserscheid J."/>
            <person name="Dewar K."/>
            <person name="Wiley G.B."/>
            <person name="Macmil S.L."/>
            <person name="Roe B.A."/>
            <person name="Zeller R.W."/>
            <person name="Hastings K.E."/>
            <person name="Lemaire P."/>
            <person name="Lindquist E."/>
            <person name="Endo T."/>
            <person name="Hotta K."/>
            <person name="Inaba K."/>
        </authorList>
    </citation>
    <scope>NUCLEOTIDE SEQUENCE [LARGE SCALE GENOMIC DNA]</scope>
    <source>
        <strain evidence="9">wild type</strain>
    </source>
</reference>
<dbReference type="Pfam" id="PF00168">
    <property type="entry name" value="C2"/>
    <property type="match status" value="1"/>
</dbReference>
<sequence>MWSPTDVVVTVRQARNLLVKGKSGSNEAYATIEFCKDKYLTSTDKSTTPRWFTQCSFTLPQGGVFHNKIVVHVTVMNKRHGKLGLESDDFLGQVSVPLSALNSCDNKERARWYELNGKKSGNKKERGEVEISFKFISQEKSQVLPVKKEKPMKIISTGFRSKLRRRSEDEDSGVGISDGDRTSSMGRGRSYENLSMPSITDQPMPTPFERTFRTSSTNSSPGSLVSARGSAKLKNSNLSSKAMSVEVLHRPPTNQTTSLYRSNSGGNSVGGGSKNTLQVPVIKKHIRNHSLPENHLKTVLGQLRKNDQASKSALCVNGSHFYVPGTGDSGHGSNASSPEVKPRSTSMTDIHKADCPTHNTLNKNDSNSVKRNVTHDSSQSRMKPIAPITALYKPKNYYRLDVKELGKVSTIHEEPDTTLQTMSHKDLVKLASKQKMIIADKNQTIRELEDYIDSLLVKVMVCTPDILDVQSSHITKL</sequence>